<gene>
    <name evidence="1" type="ORF">SODALDRAFT_355669</name>
</gene>
<dbReference type="Proteomes" id="UP000272025">
    <property type="component" value="Unassembled WGS sequence"/>
</dbReference>
<evidence type="ECO:0000313" key="1">
    <source>
        <dbReference type="EMBL" id="ROT43464.1"/>
    </source>
</evidence>
<reference evidence="1 2" key="1">
    <citation type="journal article" date="2018" name="Mol. Ecol.">
        <title>The obligate alkalophilic soda-lake fungus Sodiomyces alkalinus has shifted to a protein diet.</title>
        <authorList>
            <person name="Grum-Grzhimaylo A.A."/>
            <person name="Falkoski D.L."/>
            <person name="van den Heuvel J."/>
            <person name="Valero-Jimenez C.A."/>
            <person name="Min B."/>
            <person name="Choi I.G."/>
            <person name="Lipzen A."/>
            <person name="Daum C.G."/>
            <person name="Aanen D.K."/>
            <person name="Tsang A."/>
            <person name="Henrissat B."/>
            <person name="Bilanenko E.N."/>
            <person name="de Vries R.P."/>
            <person name="van Kan J.A.L."/>
            <person name="Grigoriev I.V."/>
            <person name="Debets A.J.M."/>
        </authorList>
    </citation>
    <scope>NUCLEOTIDE SEQUENCE [LARGE SCALE GENOMIC DNA]</scope>
    <source>
        <strain evidence="1 2">F11</strain>
    </source>
</reference>
<keyword evidence="2" id="KW-1185">Reference proteome</keyword>
<dbReference type="AlphaFoldDB" id="A0A3N2Q9M1"/>
<dbReference type="RefSeq" id="XP_028471270.1">
    <property type="nucleotide sequence ID" value="XM_028613841.1"/>
</dbReference>
<dbReference type="EMBL" id="ML119051">
    <property type="protein sequence ID" value="ROT43464.1"/>
    <property type="molecule type" value="Genomic_DNA"/>
</dbReference>
<accession>A0A3N2Q9M1</accession>
<evidence type="ECO:0000313" key="2">
    <source>
        <dbReference type="Proteomes" id="UP000272025"/>
    </source>
</evidence>
<dbReference type="GeneID" id="39582319"/>
<protein>
    <submittedName>
        <fullName evidence="1">Uncharacterized protein</fullName>
    </submittedName>
</protein>
<proteinExistence type="predicted"/>
<name>A0A3N2Q9M1_SODAK</name>
<sequence>MPRGELDQDVYAYEVHLPCRPQTGREGRSLPPESVTGRAKVDLSTNLLSKHSQTHHGIHRGTRFTGLTVEMLLGIRTCWILYASNACCLPRVPHSHFAPKKYTPDLTAAPATSPLPSRPEQMDVQRTGEVEVMSAKIPVPLTLLFVHTCIMHGMLLLVGLRLNSVAFISGVSDVKSTSFICHRSHCLCLIYLLPVGRTLWRAGENYLTKGNGKRAWSYHPQKHLSISAFSSANVSCIQALRGIQIEPSLNKPLKRTRDCEGNHEPNRIADLPVHAIPRTRIHRKTRSEV</sequence>
<organism evidence="1 2">
    <name type="scientific">Sodiomyces alkalinus (strain CBS 110278 / VKM F-3762 / F11)</name>
    <name type="common">Alkaliphilic filamentous fungus</name>
    <dbReference type="NCBI Taxonomy" id="1314773"/>
    <lineage>
        <taxon>Eukaryota</taxon>
        <taxon>Fungi</taxon>
        <taxon>Dikarya</taxon>
        <taxon>Ascomycota</taxon>
        <taxon>Pezizomycotina</taxon>
        <taxon>Sordariomycetes</taxon>
        <taxon>Hypocreomycetidae</taxon>
        <taxon>Glomerellales</taxon>
        <taxon>Plectosphaerellaceae</taxon>
        <taxon>Sodiomyces</taxon>
    </lineage>
</organism>